<evidence type="ECO:0000256" key="2">
    <source>
        <dbReference type="ARBA" id="ARBA00022490"/>
    </source>
</evidence>
<dbReference type="NCBIfam" id="TIGR03652">
    <property type="entry name" value="FeS_repair_RIC"/>
    <property type="match status" value="1"/>
</dbReference>
<dbReference type="Pfam" id="PF04405">
    <property type="entry name" value="ScdA_N"/>
    <property type="match status" value="1"/>
</dbReference>
<keyword evidence="4" id="KW-0408">Iron</keyword>
<sequence>MTMFHAANTPVDIVKIYPQASDLFRKHRIDFCCGGNKPLSESLRSLQLNEGSILKELNDSYLEWRRKEDEQPTDYDAWSPTNLADYILETHHEYLRRELEPIATYVDKVFQVHGKKHAHLELLHKLFHELKTELLEHIGDEEANVFPFIKEYEESPSDQLLEQIKHANRDLEAEHEATGNILKEMRKVTNDYNAPEDACNTYRMVYARLEELESNTYQHVHLENNILFPKYG</sequence>
<protein>
    <submittedName>
        <fullName evidence="6">Iron-sulfur cluster repair di-iron protein</fullName>
    </submittedName>
</protein>
<name>A0ABU5CAF9_9BACI</name>
<evidence type="ECO:0000259" key="5">
    <source>
        <dbReference type="Pfam" id="PF01814"/>
    </source>
</evidence>
<evidence type="ECO:0000256" key="3">
    <source>
        <dbReference type="ARBA" id="ARBA00022723"/>
    </source>
</evidence>
<dbReference type="InterPro" id="IPR012312">
    <property type="entry name" value="Hemerythrin-like"/>
</dbReference>
<evidence type="ECO:0000256" key="4">
    <source>
        <dbReference type="ARBA" id="ARBA00023004"/>
    </source>
</evidence>
<dbReference type="Proteomes" id="UP001281447">
    <property type="component" value="Unassembled WGS sequence"/>
</dbReference>
<proteinExistence type="predicted"/>
<dbReference type="PANTHER" id="PTHR36438:SF1">
    <property type="entry name" value="IRON-SULFUR CLUSTER REPAIR PROTEIN YTFE"/>
    <property type="match status" value="1"/>
</dbReference>
<comment type="caution">
    <text evidence="6">The sequence shown here is derived from an EMBL/GenBank/DDBJ whole genome shotgun (WGS) entry which is preliminary data.</text>
</comment>
<dbReference type="Pfam" id="PF01814">
    <property type="entry name" value="Hemerythrin"/>
    <property type="match status" value="1"/>
</dbReference>
<dbReference type="PANTHER" id="PTHR36438">
    <property type="entry name" value="IRON-SULFUR CLUSTER REPAIR PROTEIN YTFE"/>
    <property type="match status" value="1"/>
</dbReference>
<dbReference type="Gene3D" id="1.20.120.520">
    <property type="entry name" value="nmb1532 protein domain like"/>
    <property type="match status" value="1"/>
</dbReference>
<accession>A0ABU5CAF9</accession>
<gene>
    <name evidence="6" type="primary">ric</name>
    <name evidence="6" type="ORF">RWE15_20070</name>
</gene>
<keyword evidence="7" id="KW-1185">Reference proteome</keyword>
<keyword evidence="3" id="KW-0479">Metal-binding</keyword>
<evidence type="ECO:0000313" key="6">
    <source>
        <dbReference type="EMBL" id="MDY0396225.1"/>
    </source>
</evidence>
<dbReference type="RefSeq" id="WP_390352882.1">
    <property type="nucleotide sequence ID" value="NZ_JBHUIZ010000003.1"/>
</dbReference>
<dbReference type="EMBL" id="JAWDIP010000004">
    <property type="protein sequence ID" value="MDY0396225.1"/>
    <property type="molecule type" value="Genomic_DNA"/>
</dbReference>
<feature type="domain" description="Hemerythrin-like" evidence="5">
    <location>
        <begin position="86"/>
        <end position="230"/>
    </location>
</feature>
<dbReference type="InterPro" id="IPR019903">
    <property type="entry name" value="RIC_family"/>
</dbReference>
<keyword evidence="2" id="KW-0963">Cytoplasm</keyword>
<comment type="subcellular location">
    <subcellularLocation>
        <location evidence="1">Cytoplasm</location>
    </subcellularLocation>
</comment>
<organism evidence="6 7">
    <name type="scientific">Tigheibacillus halophilus</name>
    <dbReference type="NCBI Taxonomy" id="361280"/>
    <lineage>
        <taxon>Bacteria</taxon>
        <taxon>Bacillati</taxon>
        <taxon>Bacillota</taxon>
        <taxon>Bacilli</taxon>
        <taxon>Bacillales</taxon>
        <taxon>Bacillaceae</taxon>
        <taxon>Tigheibacillus</taxon>
    </lineage>
</organism>
<evidence type="ECO:0000256" key="1">
    <source>
        <dbReference type="ARBA" id="ARBA00004496"/>
    </source>
</evidence>
<evidence type="ECO:0000313" key="7">
    <source>
        <dbReference type="Proteomes" id="UP001281447"/>
    </source>
</evidence>
<reference evidence="6 7" key="1">
    <citation type="submission" date="2023-10" db="EMBL/GenBank/DDBJ databases">
        <title>Virgibacillus halophilus 5B73C genome.</title>
        <authorList>
            <person name="Miliotis G."/>
            <person name="Sengupta P."/>
            <person name="Hameed A."/>
            <person name="Chuvochina M."/>
            <person name="Mcdonagh F."/>
            <person name="Simpson A.C."/>
            <person name="Singh N.K."/>
            <person name="Rekha P.D."/>
            <person name="Raman K."/>
            <person name="Hugenholtz P."/>
            <person name="Venkateswaran K."/>
        </authorList>
    </citation>
    <scope>NUCLEOTIDE SEQUENCE [LARGE SCALE GENOMIC DNA]</scope>
    <source>
        <strain evidence="6 7">5B73C</strain>
    </source>
</reference>